<dbReference type="FunCoup" id="A0A067RI74">
    <property type="interactions" value="70"/>
</dbReference>
<dbReference type="PANTHER" id="PTHR14553:SF1">
    <property type="entry name" value="SIMILAR TO CHROMOSOME 1 OPEN READING FRAME 50"/>
    <property type="match status" value="1"/>
</dbReference>
<sequence length="180" mass="20911">MKRRILNMDPEEFSKLKYNGAGFLVEKNTEPHGIQLINRFAMAKYESTDLVDLAREIQRADVLVRATACSKLQMIAEQVRFLQQQAHKVLLEAKENSELHHAACNFRKLPGHTYYLYKRPSGQHYFSMLSPEDWESSRGGPPHVYVGAYRLEQDLSWTPENRFQQPSLMDKLFSSEDVSF</sequence>
<dbReference type="InterPro" id="IPR019534">
    <property type="entry name" value="DUF2452"/>
</dbReference>
<dbReference type="AlphaFoldDB" id="A0A067RI74"/>
<name>A0A067RI74_ZOONE</name>
<protein>
    <recommendedName>
        <fullName evidence="3">DUF2452 domain-containing protein</fullName>
    </recommendedName>
</protein>
<evidence type="ECO:0008006" key="3">
    <source>
        <dbReference type="Google" id="ProtNLM"/>
    </source>
</evidence>
<dbReference type="InParanoid" id="A0A067RI74"/>
<evidence type="ECO:0000313" key="1">
    <source>
        <dbReference type="EMBL" id="KDR18966.1"/>
    </source>
</evidence>
<dbReference type="Proteomes" id="UP000027135">
    <property type="component" value="Unassembled WGS sequence"/>
</dbReference>
<evidence type="ECO:0000313" key="2">
    <source>
        <dbReference type="Proteomes" id="UP000027135"/>
    </source>
</evidence>
<dbReference type="STRING" id="136037.A0A067RI74"/>
<dbReference type="PANTHER" id="PTHR14553">
    <property type="entry name" value="UNCHARACTERIZED PROTEIN C1ORF50"/>
    <property type="match status" value="1"/>
</dbReference>
<organism evidence="1 2">
    <name type="scientific">Zootermopsis nevadensis</name>
    <name type="common">Dampwood termite</name>
    <dbReference type="NCBI Taxonomy" id="136037"/>
    <lineage>
        <taxon>Eukaryota</taxon>
        <taxon>Metazoa</taxon>
        <taxon>Ecdysozoa</taxon>
        <taxon>Arthropoda</taxon>
        <taxon>Hexapoda</taxon>
        <taxon>Insecta</taxon>
        <taxon>Pterygota</taxon>
        <taxon>Neoptera</taxon>
        <taxon>Polyneoptera</taxon>
        <taxon>Dictyoptera</taxon>
        <taxon>Blattodea</taxon>
        <taxon>Blattoidea</taxon>
        <taxon>Termitoidae</taxon>
        <taxon>Termopsidae</taxon>
        <taxon>Zootermopsis</taxon>
    </lineage>
</organism>
<reference evidence="1 2" key="1">
    <citation type="journal article" date="2014" name="Nat. Commun.">
        <title>Molecular traces of alternative social organization in a termite genome.</title>
        <authorList>
            <person name="Terrapon N."/>
            <person name="Li C."/>
            <person name="Robertson H.M."/>
            <person name="Ji L."/>
            <person name="Meng X."/>
            <person name="Booth W."/>
            <person name="Chen Z."/>
            <person name="Childers C.P."/>
            <person name="Glastad K.M."/>
            <person name="Gokhale K."/>
            <person name="Gowin J."/>
            <person name="Gronenberg W."/>
            <person name="Hermansen R.A."/>
            <person name="Hu H."/>
            <person name="Hunt B.G."/>
            <person name="Huylmans A.K."/>
            <person name="Khalil S.M."/>
            <person name="Mitchell R.D."/>
            <person name="Munoz-Torres M.C."/>
            <person name="Mustard J.A."/>
            <person name="Pan H."/>
            <person name="Reese J.T."/>
            <person name="Scharf M.E."/>
            <person name="Sun F."/>
            <person name="Vogel H."/>
            <person name="Xiao J."/>
            <person name="Yang W."/>
            <person name="Yang Z."/>
            <person name="Yang Z."/>
            <person name="Zhou J."/>
            <person name="Zhu J."/>
            <person name="Brent C.S."/>
            <person name="Elsik C.G."/>
            <person name="Goodisman M.A."/>
            <person name="Liberles D.A."/>
            <person name="Roe R.M."/>
            <person name="Vargo E.L."/>
            <person name="Vilcinskas A."/>
            <person name="Wang J."/>
            <person name="Bornberg-Bauer E."/>
            <person name="Korb J."/>
            <person name="Zhang G."/>
            <person name="Liebig J."/>
        </authorList>
    </citation>
    <scope>NUCLEOTIDE SEQUENCE [LARGE SCALE GENOMIC DNA]</scope>
    <source>
        <tissue evidence="1">Whole organism</tissue>
    </source>
</reference>
<dbReference type="Pfam" id="PF10504">
    <property type="entry name" value="DUF2452"/>
    <property type="match status" value="1"/>
</dbReference>
<keyword evidence="2" id="KW-1185">Reference proteome</keyword>
<gene>
    <name evidence="1" type="ORF">L798_05845</name>
</gene>
<dbReference type="OMA" id="KEWGANC"/>
<accession>A0A067RI74</accession>
<dbReference type="EMBL" id="KK852665">
    <property type="protein sequence ID" value="KDR18966.1"/>
    <property type="molecule type" value="Genomic_DNA"/>
</dbReference>
<dbReference type="eggNOG" id="ENOG502QWKE">
    <property type="taxonomic scope" value="Eukaryota"/>
</dbReference>
<proteinExistence type="predicted"/>